<evidence type="ECO:0000313" key="2">
    <source>
        <dbReference type="EMBL" id="PWN91473.1"/>
    </source>
</evidence>
<dbReference type="AlphaFoldDB" id="A0A316YTX4"/>
<dbReference type="GeneID" id="37047557"/>
<dbReference type="InParanoid" id="A0A316YTX4"/>
<evidence type="ECO:0000256" key="1">
    <source>
        <dbReference type="SAM" id="Phobius"/>
    </source>
</evidence>
<keyword evidence="1" id="KW-0472">Membrane</keyword>
<keyword evidence="3" id="KW-1185">Reference proteome</keyword>
<accession>A0A316YTX4</accession>
<keyword evidence="1" id="KW-0812">Transmembrane</keyword>
<proteinExistence type="predicted"/>
<dbReference type="Proteomes" id="UP000245768">
    <property type="component" value="Unassembled WGS sequence"/>
</dbReference>
<name>A0A316YTX4_9BASI</name>
<dbReference type="RefSeq" id="XP_025378671.1">
    <property type="nucleotide sequence ID" value="XM_025525641.1"/>
</dbReference>
<evidence type="ECO:0000313" key="3">
    <source>
        <dbReference type="Proteomes" id="UP000245768"/>
    </source>
</evidence>
<gene>
    <name evidence="2" type="ORF">FA10DRAFT_68276</name>
</gene>
<protein>
    <submittedName>
        <fullName evidence="2">Uncharacterized protein</fullName>
    </submittedName>
</protein>
<reference evidence="2 3" key="1">
    <citation type="journal article" date="2018" name="Mol. Biol. Evol.">
        <title>Broad Genomic Sampling Reveals a Smut Pathogenic Ancestry of the Fungal Clade Ustilaginomycotina.</title>
        <authorList>
            <person name="Kijpornyongpan T."/>
            <person name="Mondo S.J."/>
            <person name="Barry K."/>
            <person name="Sandor L."/>
            <person name="Lee J."/>
            <person name="Lipzen A."/>
            <person name="Pangilinan J."/>
            <person name="LaButti K."/>
            <person name="Hainaut M."/>
            <person name="Henrissat B."/>
            <person name="Grigoriev I.V."/>
            <person name="Spatafora J.W."/>
            <person name="Aime M.C."/>
        </authorList>
    </citation>
    <scope>NUCLEOTIDE SEQUENCE [LARGE SCALE GENOMIC DNA]</scope>
    <source>
        <strain evidence="2 3">MCA 4198</strain>
    </source>
</reference>
<feature type="transmembrane region" description="Helical" evidence="1">
    <location>
        <begin position="27"/>
        <end position="45"/>
    </location>
</feature>
<dbReference type="EMBL" id="KZ819635">
    <property type="protein sequence ID" value="PWN91473.1"/>
    <property type="molecule type" value="Genomic_DNA"/>
</dbReference>
<sequence length="162" mass="18374">MCACAPLRFKQASSMERERSRFMCDSILHVVAVIVSILPLLHWSLRRHCSCFLFDRCKRRHGRLGGALPFERQKTFAFRSCSSLLFPAAHYIRDVSWQRFNSIERIPAIMTALEAGSWKQTTLPLSSKLPKSRPAQYGPAYLAFLALPHVLNTMATTSCTPS</sequence>
<organism evidence="2 3">
    <name type="scientific">Acaromyces ingoldii</name>
    <dbReference type="NCBI Taxonomy" id="215250"/>
    <lineage>
        <taxon>Eukaryota</taxon>
        <taxon>Fungi</taxon>
        <taxon>Dikarya</taxon>
        <taxon>Basidiomycota</taxon>
        <taxon>Ustilaginomycotina</taxon>
        <taxon>Exobasidiomycetes</taxon>
        <taxon>Exobasidiales</taxon>
        <taxon>Cryptobasidiaceae</taxon>
        <taxon>Acaromyces</taxon>
    </lineage>
</organism>
<keyword evidence="1" id="KW-1133">Transmembrane helix</keyword>